<feature type="transmembrane region" description="Helical" evidence="1">
    <location>
        <begin position="288"/>
        <end position="306"/>
    </location>
</feature>
<reference evidence="2 3" key="1">
    <citation type="submission" date="2015-12" db="EMBL/GenBank/DDBJ databases">
        <title>Diversity of Burkholderia near neighbor genomes.</title>
        <authorList>
            <person name="Sahl J."/>
            <person name="Wagner D."/>
            <person name="Keim P."/>
        </authorList>
    </citation>
    <scope>NUCLEOTIDE SEQUENCE [LARGE SCALE GENOMIC DNA]</scope>
    <source>
        <strain evidence="2 3">BDU6</strain>
    </source>
</reference>
<accession>A0A1B4FGD0</accession>
<name>A0A1B4FGD0_9BURK</name>
<dbReference type="KEGG" id="buu:WS70_13580"/>
<dbReference type="AlphaFoldDB" id="A0A1B4FGD0"/>
<keyword evidence="1" id="KW-1133">Transmembrane helix</keyword>
<proteinExistence type="predicted"/>
<keyword evidence="3" id="KW-1185">Reference proteome</keyword>
<evidence type="ECO:0008006" key="4">
    <source>
        <dbReference type="Google" id="ProtNLM"/>
    </source>
</evidence>
<evidence type="ECO:0000313" key="2">
    <source>
        <dbReference type="EMBL" id="AOJ02730.1"/>
    </source>
</evidence>
<feature type="transmembrane region" description="Helical" evidence="1">
    <location>
        <begin position="83"/>
        <end position="100"/>
    </location>
</feature>
<keyword evidence="1" id="KW-0812">Transmembrane</keyword>
<feature type="transmembrane region" description="Helical" evidence="1">
    <location>
        <begin position="318"/>
        <end position="338"/>
    </location>
</feature>
<gene>
    <name evidence="2" type="ORF">WS70_13580</name>
</gene>
<keyword evidence="1" id="KW-0472">Membrane</keyword>
<evidence type="ECO:0000256" key="1">
    <source>
        <dbReference type="SAM" id="Phobius"/>
    </source>
</evidence>
<dbReference type="Proteomes" id="UP000062519">
    <property type="component" value="Chromosome 1"/>
</dbReference>
<protein>
    <recommendedName>
        <fullName evidence="4">Glycosyltransferase RgtA/B/C/D-like domain-containing protein</fullName>
    </recommendedName>
</protein>
<feature type="transmembrane region" description="Helical" evidence="1">
    <location>
        <begin position="240"/>
        <end position="258"/>
    </location>
</feature>
<feature type="transmembrane region" description="Helical" evidence="1">
    <location>
        <begin position="264"/>
        <end position="281"/>
    </location>
</feature>
<evidence type="ECO:0000313" key="3">
    <source>
        <dbReference type="Proteomes" id="UP000062519"/>
    </source>
</evidence>
<feature type="transmembrane region" description="Helical" evidence="1">
    <location>
        <begin position="107"/>
        <end position="126"/>
    </location>
</feature>
<feature type="transmembrane region" description="Helical" evidence="1">
    <location>
        <begin position="188"/>
        <end position="206"/>
    </location>
</feature>
<dbReference type="EMBL" id="CP013386">
    <property type="protein sequence ID" value="AOJ02730.1"/>
    <property type="molecule type" value="Genomic_DNA"/>
</dbReference>
<dbReference type="RefSeq" id="WP_059470356.1">
    <property type="nucleotide sequence ID" value="NZ_CP013386.1"/>
</dbReference>
<organism evidence="2 3">
    <name type="scientific">Burkholderia mayonis</name>
    <dbReference type="NCBI Taxonomy" id="1385591"/>
    <lineage>
        <taxon>Bacteria</taxon>
        <taxon>Pseudomonadati</taxon>
        <taxon>Pseudomonadota</taxon>
        <taxon>Betaproteobacteria</taxon>
        <taxon>Burkholderiales</taxon>
        <taxon>Burkholderiaceae</taxon>
        <taxon>Burkholderia</taxon>
        <taxon>pseudomallei group</taxon>
    </lineage>
</organism>
<sequence length="490" mass="53551">MLARKILPFGLPLLAFLALAFAFFPESIDDAYITLRYSLNLALGHGPIFNIGERVEGYSNPVWMALLALTGKIGLSMPLMMKVYSVIAGAVAILIVGQYADRVFGRIAALSAMALLACSTFFALWATDGLETMFYTALVTGLYILLLSSANPVTIGIVASLVALTRPEGAIFGLVACSYLAWRRGYKQSLAVLALLAIFGGAYELFRIEYFGALVPNTALAKVHTTAQTVLRGGQYLWRFNAESGYLVLPAVVVSIWIHRKNDTVLLGAAFMGAQLVFLAVSGGDFMYGYRFVVPVLPIIALLASGCLSGDLLTDSNVRGWMAVLGVAVVVAFQYASLPPMRVRVDNLVARRSTHFDVARYLVSRTTVADTVVLSEAGIVPFGIRARVYDYLGLTSPYHSVFTADGHVSAENALLDQPKFVLLTMKEGHAGALVPRTNVDADLFDTLPLSSRYKAVRQFYIDPNLSYLDKIYYKYAPDAVRIYFVVYERI</sequence>